<name>A0A803QY61_CANSA</name>
<evidence type="ECO:0000256" key="1">
    <source>
        <dbReference type="ARBA" id="ARBA00004389"/>
    </source>
</evidence>
<keyword evidence="6 7" id="KW-0472">Membrane</keyword>
<dbReference type="Pfam" id="PF06624">
    <property type="entry name" value="RAMP4"/>
    <property type="match status" value="1"/>
</dbReference>
<gene>
    <name evidence="8" type="primary">LOC115712498</name>
</gene>
<proteinExistence type="inferred from homology"/>
<comment type="subcellular location">
    <subcellularLocation>
        <location evidence="1">Endoplasmic reticulum membrane</location>
        <topology evidence="1">Single-pass membrane protein</topology>
    </subcellularLocation>
</comment>
<comment type="similarity">
    <text evidence="2">Belongs to the RAMP4 family.</text>
</comment>
<protein>
    <recommendedName>
        <fullName evidence="10">Stress-associated endoplasmic reticulum protein 2</fullName>
    </recommendedName>
</protein>
<reference evidence="8" key="1">
    <citation type="submission" date="2018-11" db="EMBL/GenBank/DDBJ databases">
        <authorList>
            <person name="Grassa J C."/>
        </authorList>
    </citation>
    <scope>NUCLEOTIDE SEQUENCE [LARGE SCALE GENOMIC DNA]</scope>
</reference>
<dbReference type="InterPro" id="IPR010580">
    <property type="entry name" value="ER_stress-assoc"/>
</dbReference>
<dbReference type="AlphaFoldDB" id="A0A803QY61"/>
<dbReference type="PANTHER" id="PTHR15601:SF23">
    <property type="entry name" value="STRESS ASSOCIATED ENDOPLASMIC RETICULUM PROTEIN"/>
    <property type="match status" value="1"/>
</dbReference>
<evidence type="ECO:0000313" key="9">
    <source>
        <dbReference type="Proteomes" id="UP000596661"/>
    </source>
</evidence>
<evidence type="ECO:0000256" key="2">
    <source>
        <dbReference type="ARBA" id="ARBA00005500"/>
    </source>
</evidence>
<feature type="transmembrane region" description="Helical" evidence="7">
    <location>
        <begin position="36"/>
        <end position="54"/>
    </location>
</feature>
<dbReference type="Proteomes" id="UP000596661">
    <property type="component" value="Chromosome 4"/>
</dbReference>
<dbReference type="GO" id="GO:0005789">
    <property type="term" value="C:endoplasmic reticulum membrane"/>
    <property type="evidence" value="ECO:0007669"/>
    <property type="project" value="UniProtKB-SubCell"/>
</dbReference>
<organism evidence="8 9">
    <name type="scientific">Cannabis sativa</name>
    <name type="common">Hemp</name>
    <name type="synonym">Marijuana</name>
    <dbReference type="NCBI Taxonomy" id="3483"/>
    <lineage>
        <taxon>Eukaryota</taxon>
        <taxon>Viridiplantae</taxon>
        <taxon>Streptophyta</taxon>
        <taxon>Embryophyta</taxon>
        <taxon>Tracheophyta</taxon>
        <taxon>Spermatophyta</taxon>
        <taxon>Magnoliopsida</taxon>
        <taxon>eudicotyledons</taxon>
        <taxon>Gunneridae</taxon>
        <taxon>Pentapetalae</taxon>
        <taxon>rosids</taxon>
        <taxon>fabids</taxon>
        <taxon>Rosales</taxon>
        <taxon>Cannabaceae</taxon>
        <taxon>Cannabis</taxon>
    </lineage>
</organism>
<evidence type="ECO:0000313" key="8">
    <source>
        <dbReference type="EnsemblPlants" id="cds.novel_model_2806_5bd9a17a.2.5bd9b137"/>
    </source>
</evidence>
<keyword evidence="5 7" id="KW-1133">Transmembrane helix</keyword>
<dbReference type="Gramene" id="novel_model_2806_5bd9a17a.2.5bd9b137">
    <property type="protein sequence ID" value="cds.novel_model_2806_5bd9a17a.2.5bd9b137"/>
    <property type="gene ID" value="novel_gene_1505_5bd9a17a"/>
</dbReference>
<dbReference type="GO" id="GO:0030968">
    <property type="term" value="P:endoplasmic reticulum unfolded protein response"/>
    <property type="evidence" value="ECO:0007669"/>
    <property type="project" value="TreeGrafter"/>
</dbReference>
<dbReference type="PANTHER" id="PTHR15601">
    <property type="entry name" value="STRESS ASSOCIATED ENDOPLASMIC RETICULUM PROTEIN SERP1/RAMP4"/>
    <property type="match status" value="1"/>
</dbReference>
<dbReference type="EnsemblPlants" id="novel_model_2806_5bd9a17a.2.5bd9b137">
    <property type="protein sequence ID" value="cds.novel_model_2806_5bd9a17a.2.5bd9b137"/>
    <property type="gene ID" value="novel_gene_1505_5bd9a17a"/>
</dbReference>
<keyword evidence="4" id="KW-0256">Endoplasmic reticulum</keyword>
<accession>A0A803QY61</accession>
<evidence type="ECO:0000256" key="6">
    <source>
        <dbReference type="ARBA" id="ARBA00023136"/>
    </source>
</evidence>
<dbReference type="OMA" id="YCLARER"/>
<evidence type="ECO:0000256" key="5">
    <source>
        <dbReference type="ARBA" id="ARBA00022989"/>
    </source>
</evidence>
<evidence type="ECO:0008006" key="10">
    <source>
        <dbReference type="Google" id="ProtNLM"/>
    </source>
</evidence>
<keyword evidence="9" id="KW-1185">Reference proteome</keyword>
<sequence>MTTSRRLSDRKVEKFDKNITRRGSVPETTAKKGKDYPVGPILLGFFIFVVIGSCKTQSHILLT</sequence>
<reference evidence="8" key="2">
    <citation type="submission" date="2021-03" db="UniProtKB">
        <authorList>
            <consortium name="EnsemblPlants"/>
        </authorList>
    </citation>
    <scope>IDENTIFICATION</scope>
</reference>
<dbReference type="EMBL" id="UZAU01000362">
    <property type="status" value="NOT_ANNOTATED_CDS"/>
    <property type="molecule type" value="Genomic_DNA"/>
</dbReference>
<evidence type="ECO:0000256" key="3">
    <source>
        <dbReference type="ARBA" id="ARBA00022692"/>
    </source>
</evidence>
<evidence type="ECO:0000256" key="7">
    <source>
        <dbReference type="SAM" id="Phobius"/>
    </source>
</evidence>
<keyword evidence="3 7" id="KW-0812">Transmembrane</keyword>
<evidence type="ECO:0000256" key="4">
    <source>
        <dbReference type="ARBA" id="ARBA00022824"/>
    </source>
</evidence>